<dbReference type="RefSeq" id="WP_203653217.1">
    <property type="nucleotide sequence ID" value="NZ_BONR01000001.1"/>
</dbReference>
<dbReference type="PANTHER" id="PTHR31157">
    <property type="entry name" value="SCP DOMAIN-CONTAINING PROTEIN"/>
    <property type="match status" value="1"/>
</dbReference>
<dbReference type="EMBL" id="BONR01000001">
    <property type="protein sequence ID" value="GIG53793.1"/>
    <property type="molecule type" value="Genomic_DNA"/>
</dbReference>
<gene>
    <name evidence="3" type="ORF">Dac01nite_05450</name>
</gene>
<dbReference type="InterPro" id="IPR014044">
    <property type="entry name" value="CAP_dom"/>
</dbReference>
<evidence type="ECO:0000313" key="3">
    <source>
        <dbReference type="EMBL" id="GIG53793.1"/>
    </source>
</evidence>
<dbReference type="Proteomes" id="UP000652354">
    <property type="component" value="Unassembled WGS sequence"/>
</dbReference>
<dbReference type="Gene3D" id="3.40.33.10">
    <property type="entry name" value="CAP"/>
    <property type="match status" value="1"/>
</dbReference>
<dbReference type="SUPFAM" id="SSF55797">
    <property type="entry name" value="PR-1-like"/>
    <property type="match status" value="1"/>
</dbReference>
<feature type="domain" description="SCP" evidence="2">
    <location>
        <begin position="49"/>
        <end position="147"/>
    </location>
</feature>
<dbReference type="AlphaFoldDB" id="A0A919Q3U1"/>
<organism evidence="3 4">
    <name type="scientific">Demequina activiva</name>
    <dbReference type="NCBI Taxonomy" id="1582364"/>
    <lineage>
        <taxon>Bacteria</taxon>
        <taxon>Bacillati</taxon>
        <taxon>Actinomycetota</taxon>
        <taxon>Actinomycetes</taxon>
        <taxon>Micrococcales</taxon>
        <taxon>Demequinaceae</taxon>
        <taxon>Demequina</taxon>
    </lineage>
</organism>
<keyword evidence="1" id="KW-0732">Signal</keyword>
<feature type="chain" id="PRO_5037195380" description="SCP domain-containing protein" evidence="1">
    <location>
        <begin position="32"/>
        <end position="175"/>
    </location>
</feature>
<dbReference type="InterPro" id="IPR035940">
    <property type="entry name" value="CAP_sf"/>
</dbReference>
<accession>A0A919Q3U1</accession>
<dbReference type="PANTHER" id="PTHR31157:SF1">
    <property type="entry name" value="SCP DOMAIN-CONTAINING PROTEIN"/>
    <property type="match status" value="1"/>
</dbReference>
<reference evidence="3" key="1">
    <citation type="submission" date="2021-01" db="EMBL/GenBank/DDBJ databases">
        <title>Whole genome shotgun sequence of Demequina activiva NBRC 110675.</title>
        <authorList>
            <person name="Komaki H."/>
            <person name="Tamura T."/>
        </authorList>
    </citation>
    <scope>NUCLEOTIDE SEQUENCE</scope>
    <source>
        <strain evidence="3">NBRC 110675</strain>
    </source>
</reference>
<proteinExistence type="predicted"/>
<name>A0A919Q3U1_9MICO</name>
<evidence type="ECO:0000259" key="2">
    <source>
        <dbReference type="Pfam" id="PF00188"/>
    </source>
</evidence>
<evidence type="ECO:0000313" key="4">
    <source>
        <dbReference type="Proteomes" id="UP000652354"/>
    </source>
</evidence>
<dbReference type="PROSITE" id="PS51257">
    <property type="entry name" value="PROKAR_LIPOPROTEIN"/>
    <property type="match status" value="1"/>
</dbReference>
<dbReference type="CDD" id="cd05379">
    <property type="entry name" value="CAP_bacterial"/>
    <property type="match status" value="1"/>
</dbReference>
<sequence>MTADARVRRRTAAALALAVAAFAGCSSPADAPVALPDAVEYAQEVFEGTNAERAQAGLEPLEWSECLLPVAQERVHVVAVTGELQHAPLAATCNDGATAGENLSRAAEQPQQIVDRWMASPGHEANVLNPAFRTVAVACVASDDEGGPMTCSWVAEGLPPDHPDYEEYDDGPVVG</sequence>
<keyword evidence="4" id="KW-1185">Reference proteome</keyword>
<feature type="signal peptide" evidence="1">
    <location>
        <begin position="1"/>
        <end position="31"/>
    </location>
</feature>
<comment type="caution">
    <text evidence="3">The sequence shown here is derived from an EMBL/GenBank/DDBJ whole genome shotgun (WGS) entry which is preliminary data.</text>
</comment>
<protein>
    <recommendedName>
        <fullName evidence="2">SCP domain-containing protein</fullName>
    </recommendedName>
</protein>
<evidence type="ECO:0000256" key="1">
    <source>
        <dbReference type="SAM" id="SignalP"/>
    </source>
</evidence>
<dbReference type="Pfam" id="PF00188">
    <property type="entry name" value="CAP"/>
    <property type="match status" value="1"/>
</dbReference>